<dbReference type="STRING" id="1249483.LEP1GSC202_3343"/>
<dbReference type="Pfam" id="PF03269">
    <property type="entry name" value="DUF268"/>
    <property type="match status" value="1"/>
</dbReference>
<dbReference type="OrthoDB" id="9792586at2"/>
<evidence type="ECO:0000313" key="2">
    <source>
        <dbReference type="Proteomes" id="UP000013996"/>
    </source>
</evidence>
<evidence type="ECO:0000313" key="1">
    <source>
        <dbReference type="EMBL" id="EOQ88400.1"/>
    </source>
</evidence>
<organism evidence="1 2">
    <name type="scientific">Leptospira yanagawae serovar Saopaulo str. Sao Paulo = ATCC 700523</name>
    <dbReference type="NCBI Taxonomy" id="1249483"/>
    <lineage>
        <taxon>Bacteria</taxon>
        <taxon>Pseudomonadati</taxon>
        <taxon>Spirochaetota</taxon>
        <taxon>Spirochaetia</taxon>
        <taxon>Leptospirales</taxon>
        <taxon>Leptospiraceae</taxon>
        <taxon>Leptospira</taxon>
    </lineage>
</organism>
<dbReference type="InterPro" id="IPR004951">
    <property type="entry name" value="DUF268_CAE_spp"/>
</dbReference>
<comment type="caution">
    <text evidence="1">The sequence shown here is derived from an EMBL/GenBank/DDBJ whole genome shotgun (WGS) entry which is preliminary data.</text>
</comment>
<dbReference type="AlphaFoldDB" id="A0A5E8HCW8"/>
<name>A0A5E8HCW8_9LEPT</name>
<dbReference type="Proteomes" id="UP000013996">
    <property type="component" value="Unassembled WGS sequence"/>
</dbReference>
<proteinExistence type="predicted"/>
<protein>
    <submittedName>
        <fullName evidence="1">PF03269 domain protein</fullName>
    </submittedName>
</protein>
<reference evidence="1 2" key="1">
    <citation type="submission" date="2013-04" db="EMBL/GenBank/DDBJ databases">
        <authorList>
            <person name="Harkins D.M."/>
            <person name="Durkin A.S."/>
            <person name="Brinkac L.M."/>
            <person name="Haft D.H."/>
            <person name="Selengut J.D."/>
            <person name="Sanka R."/>
            <person name="DePew J."/>
            <person name="Purushe J."/>
            <person name="Hartskeerl R.A."/>
            <person name="Ahmed A."/>
            <person name="van der Linden H."/>
            <person name="Goris M.G.A."/>
            <person name="Vinetz J.M."/>
            <person name="Sutton G.G."/>
            <person name="Nierman W.C."/>
            <person name="Fouts D.E."/>
        </authorList>
    </citation>
    <scope>NUCLEOTIDE SEQUENCE [LARGE SCALE GENOMIC DNA]</scope>
    <source>
        <strain evidence="1 2">Sao Paulo</strain>
    </source>
</reference>
<accession>A0A5E8HCW8</accession>
<sequence length="212" mass="24218">MKCLEKTNLSIGTENGGRSSPIDRHYIYHTAWASRKIKEINPEIHYDFSSYLYFSTIISSFKKVKFFDYRPAKIDLSNFESDSVDLKSISIESNSVKSISCMHVIEHIGLGRYGDELDGKGDIKASLELSRILSVGGDLLIVVPIGKPSLKFNAHRVYSFQMILDMFPHLKLRSWAIIRENDQGGYIENCPIEIFKNDDYSCGCFHFTKEQV</sequence>
<dbReference type="EMBL" id="AOGX02000024">
    <property type="protein sequence ID" value="EOQ88400.1"/>
    <property type="molecule type" value="Genomic_DNA"/>
</dbReference>
<dbReference type="RefSeq" id="WP_015678407.1">
    <property type="nucleotide sequence ID" value="NZ_AOGX02000024.1"/>
</dbReference>
<gene>
    <name evidence="1" type="ORF">LEP1GSC202_3343</name>
</gene>